<comment type="caution">
    <text evidence="2">The sequence shown here is derived from an EMBL/GenBank/DDBJ whole genome shotgun (WGS) entry which is preliminary data.</text>
</comment>
<protein>
    <recommendedName>
        <fullName evidence="4">Tim44-like domain-containing protein</fullName>
    </recommendedName>
</protein>
<sequence length="205" mass="23197">MITLRQKIFISVGVISAFIIIAFLVVFYIKANDKNNTQNNTNSNNVVNENVIDANNPNNVLTPINNQTDENIVKPVGTPEELFVKQMAKIFVERFFTYSNQNDNVHITELEGTVTPKMLSWMKTQMKEKGQNYSGMTTRVISSSLVNFDKVIGVAKVSIGVEETISQDVEDSLQQEKLQKIFEVDFVLVNNDWKVDGVWDKTDAN</sequence>
<dbReference type="EMBL" id="PFPL01000051">
    <property type="protein sequence ID" value="PIZ95529.1"/>
    <property type="molecule type" value="Genomic_DNA"/>
</dbReference>
<organism evidence="2 3">
    <name type="scientific">Candidatus Magasanikbacteria bacterium CG_4_10_14_0_2_um_filter_33_14</name>
    <dbReference type="NCBI Taxonomy" id="1974636"/>
    <lineage>
        <taxon>Bacteria</taxon>
        <taxon>Candidatus Magasanikiibacteriota</taxon>
    </lineage>
</organism>
<reference evidence="3" key="1">
    <citation type="submission" date="2017-09" db="EMBL/GenBank/DDBJ databases">
        <title>Depth-based differentiation of microbial function through sediment-hosted aquifers and enrichment of novel symbionts in the deep terrestrial subsurface.</title>
        <authorList>
            <person name="Probst A.J."/>
            <person name="Ladd B."/>
            <person name="Jarett J.K."/>
            <person name="Geller-Mcgrath D.E."/>
            <person name="Sieber C.M.K."/>
            <person name="Emerson J.B."/>
            <person name="Anantharaman K."/>
            <person name="Thomas B.C."/>
            <person name="Malmstrom R."/>
            <person name="Stieglmeier M."/>
            <person name="Klingl A."/>
            <person name="Woyke T."/>
            <person name="Ryan C.M."/>
            <person name="Banfield J.F."/>
        </authorList>
    </citation>
    <scope>NUCLEOTIDE SEQUENCE [LARGE SCALE GENOMIC DNA]</scope>
</reference>
<proteinExistence type="predicted"/>
<keyword evidence="1" id="KW-0812">Transmembrane</keyword>
<feature type="transmembrane region" description="Helical" evidence="1">
    <location>
        <begin position="7"/>
        <end position="29"/>
    </location>
</feature>
<name>A0A2M7V9J8_9BACT</name>
<gene>
    <name evidence="2" type="ORF">COX80_04085</name>
</gene>
<evidence type="ECO:0000313" key="3">
    <source>
        <dbReference type="Proteomes" id="UP000231453"/>
    </source>
</evidence>
<dbReference type="Proteomes" id="UP000231453">
    <property type="component" value="Unassembled WGS sequence"/>
</dbReference>
<evidence type="ECO:0000313" key="2">
    <source>
        <dbReference type="EMBL" id="PIZ95529.1"/>
    </source>
</evidence>
<evidence type="ECO:0008006" key="4">
    <source>
        <dbReference type="Google" id="ProtNLM"/>
    </source>
</evidence>
<keyword evidence="1" id="KW-0472">Membrane</keyword>
<keyword evidence="1" id="KW-1133">Transmembrane helix</keyword>
<accession>A0A2M7V9J8</accession>
<evidence type="ECO:0000256" key="1">
    <source>
        <dbReference type="SAM" id="Phobius"/>
    </source>
</evidence>
<dbReference type="AlphaFoldDB" id="A0A2M7V9J8"/>